<evidence type="ECO:0000256" key="1">
    <source>
        <dbReference type="SAM" id="MobiDB-lite"/>
    </source>
</evidence>
<dbReference type="OrthoDB" id="2162799at2759"/>
<feature type="compositionally biased region" description="Polar residues" evidence="1">
    <location>
        <begin position="45"/>
        <end position="63"/>
    </location>
</feature>
<evidence type="ECO:0000313" key="2">
    <source>
        <dbReference type="EMBL" id="CEP18881.1"/>
    </source>
</evidence>
<reference evidence="2 3" key="1">
    <citation type="submission" date="2014-09" db="EMBL/GenBank/DDBJ databases">
        <authorList>
            <person name="Ellenberger Sabrina"/>
        </authorList>
    </citation>
    <scope>NUCLEOTIDE SEQUENCE [LARGE SCALE GENOMIC DNA]</scope>
    <source>
        <strain evidence="2 3">CBS 412.66</strain>
    </source>
</reference>
<evidence type="ECO:0000313" key="3">
    <source>
        <dbReference type="Proteomes" id="UP000054107"/>
    </source>
</evidence>
<gene>
    <name evidence="2" type="primary">PARPA_13190.1 scaffold 46207</name>
</gene>
<dbReference type="STRING" id="35722.A0A0B7NJW7"/>
<dbReference type="AlphaFoldDB" id="A0A0B7NJW7"/>
<keyword evidence="3" id="KW-1185">Reference proteome</keyword>
<name>A0A0B7NJW7_9FUNG</name>
<protein>
    <submittedName>
        <fullName evidence="2">Uncharacterized protein</fullName>
    </submittedName>
</protein>
<accession>A0A0B7NJW7</accession>
<proteinExistence type="predicted"/>
<feature type="region of interest" description="Disordered" evidence="1">
    <location>
        <begin position="45"/>
        <end position="77"/>
    </location>
</feature>
<sequence>MFDGLHSESDAWINCVKVVLGLLEDSFLSGTTPTTKISFNQDWVKNNGSTETLSTPGSPSNQSIKRKRSFTETAQDRKLQKLSSSLANDIARSLSVSMDDVDMTASSQPHSFTVHKKPLDEENPMPTLRRISLSGTLNPPLTSTTEQWLKLQARNHNRPFSEFNAIFTDKQNSLRNELELLQKPGQSFESLRDHLSTVLRLADELSGDHTLPFVKIFPEWTLYDSRINKLATYVQSIEDMSCSINNTIPQSDDLLQDIKGLQSLLDTKMALYGDALIQNGLEWKAMGLPVDEQLVEAAKDWFHKLCIGLVDALDAECKKVQSLVNDMGELVEMPLGESLMASILAGLEFIAEASTFIGYTSQKLIYDCRVLAAIYGQWSTENLDHINEKSTDANMQKSLATNARRIDIRYMQIMDNMTLVLSALYTLSDLDMLHRDIAHLSSSITCAENLTSVLVELTVRAVGAIEMERKNTSSTRKIAGNIMTHPQISFIYMGESLLSFADRIVELAGREWTDGARVKTLHAYLEDLENSLCD</sequence>
<organism evidence="2 3">
    <name type="scientific">Parasitella parasitica</name>
    <dbReference type="NCBI Taxonomy" id="35722"/>
    <lineage>
        <taxon>Eukaryota</taxon>
        <taxon>Fungi</taxon>
        <taxon>Fungi incertae sedis</taxon>
        <taxon>Mucoromycota</taxon>
        <taxon>Mucoromycotina</taxon>
        <taxon>Mucoromycetes</taxon>
        <taxon>Mucorales</taxon>
        <taxon>Mucorineae</taxon>
        <taxon>Mucoraceae</taxon>
        <taxon>Parasitella</taxon>
    </lineage>
</organism>
<dbReference type="EMBL" id="LN733959">
    <property type="protein sequence ID" value="CEP18881.1"/>
    <property type="molecule type" value="Genomic_DNA"/>
</dbReference>
<dbReference type="Proteomes" id="UP000054107">
    <property type="component" value="Unassembled WGS sequence"/>
</dbReference>